<gene>
    <name evidence="4 5" type="primary">LOC104592450</name>
</gene>
<reference evidence="4 5" key="1">
    <citation type="submission" date="2025-04" db="UniProtKB">
        <authorList>
            <consortium name="RefSeq"/>
        </authorList>
    </citation>
    <scope>IDENTIFICATION</scope>
</reference>
<feature type="domain" description="F-box" evidence="2">
    <location>
        <begin position="1"/>
        <end position="50"/>
    </location>
</feature>
<dbReference type="Gene3D" id="1.20.1280.50">
    <property type="match status" value="1"/>
</dbReference>
<dbReference type="eggNOG" id="ENOG502QWB0">
    <property type="taxonomic scope" value="Eukaryota"/>
</dbReference>
<dbReference type="OrthoDB" id="3219396at2759"/>
<keyword evidence="1" id="KW-0175">Coiled coil</keyword>
<keyword evidence="3" id="KW-1185">Reference proteome</keyword>
<dbReference type="InterPro" id="IPR001810">
    <property type="entry name" value="F-box_dom"/>
</dbReference>
<dbReference type="Proteomes" id="UP000189703">
    <property type="component" value="Unplaced"/>
</dbReference>
<feature type="coiled-coil region" evidence="1">
    <location>
        <begin position="114"/>
        <end position="144"/>
    </location>
</feature>
<name>A0A1U7ZFE3_NELNU</name>
<dbReference type="InterPro" id="IPR036047">
    <property type="entry name" value="F-box-like_dom_sf"/>
</dbReference>
<dbReference type="RefSeq" id="XP_010250128.1">
    <property type="nucleotide sequence ID" value="XM_010251826.2"/>
</dbReference>
<protein>
    <submittedName>
        <fullName evidence="4 5">F-box protein SKIP24 isoform X1</fullName>
    </submittedName>
</protein>
<dbReference type="GeneID" id="104592450"/>
<evidence type="ECO:0000259" key="2">
    <source>
        <dbReference type="PROSITE" id="PS50181"/>
    </source>
</evidence>
<evidence type="ECO:0000313" key="4">
    <source>
        <dbReference type="RefSeq" id="XP_010250127.1"/>
    </source>
</evidence>
<evidence type="ECO:0000313" key="5">
    <source>
        <dbReference type="RefSeq" id="XP_010250128.1"/>
    </source>
</evidence>
<proteinExistence type="predicted"/>
<accession>A0A1U7ZFE3</accession>
<dbReference type="SUPFAM" id="SSF81383">
    <property type="entry name" value="F-box domain"/>
    <property type="match status" value="1"/>
</dbReference>
<sequence>MSVLPDEMWRRILEMGMTKSYFGYRGLCCISITCRRLNRLANEDSLWSTLLTLDFRSRNYNDPSSLEPPTSSLKELYRTRFERDKARMLAAHRRAVLRVESQIAVCSANLRDIRNRSLQENEKMKATLAELKNLEKARQAAVALNVWQPHIIRGWQKQIVGQTSVPVDSRITALEMEVKLCRQQIKVYDKAYRVENQRLDAAKEQLQLLKYHPLRDYTVPETRVDESSSKRKKLKHCSKLTY</sequence>
<dbReference type="AlphaFoldDB" id="A0A1U7ZFE3"/>
<dbReference type="KEGG" id="nnu:104592450"/>
<evidence type="ECO:0000256" key="1">
    <source>
        <dbReference type="SAM" id="Coils"/>
    </source>
</evidence>
<dbReference type="Pfam" id="PF12937">
    <property type="entry name" value="F-box-like"/>
    <property type="match status" value="1"/>
</dbReference>
<evidence type="ECO:0000313" key="3">
    <source>
        <dbReference type="Proteomes" id="UP000189703"/>
    </source>
</evidence>
<organism evidence="3 4">
    <name type="scientific">Nelumbo nucifera</name>
    <name type="common">Sacred lotus</name>
    <dbReference type="NCBI Taxonomy" id="4432"/>
    <lineage>
        <taxon>Eukaryota</taxon>
        <taxon>Viridiplantae</taxon>
        <taxon>Streptophyta</taxon>
        <taxon>Embryophyta</taxon>
        <taxon>Tracheophyta</taxon>
        <taxon>Spermatophyta</taxon>
        <taxon>Magnoliopsida</taxon>
        <taxon>Proteales</taxon>
        <taxon>Nelumbonaceae</taxon>
        <taxon>Nelumbo</taxon>
    </lineage>
</organism>
<dbReference type="PROSITE" id="PS50181">
    <property type="entry name" value="FBOX"/>
    <property type="match status" value="1"/>
</dbReference>
<dbReference type="RefSeq" id="XP_010250127.1">
    <property type="nucleotide sequence ID" value="XM_010251825.2"/>
</dbReference>